<evidence type="ECO:0000313" key="1">
    <source>
        <dbReference type="EMBL" id="CAF1383365.1"/>
    </source>
</evidence>
<sequence length="209" mass="24263">MTTSDLYVACNRATKATGLYLISEFVPRKPPESNDTVAMMFKTMRSERKIKFSLQFPEESQGEKIYLMFHNVQSLNKHFLDVKSDNTFLSASMISLVETWTKPSDYLEIEGFKIVQRPHSHHIQKPFGQIIYFKYESIAEICKYSGKNHIEYSSIKIDHFCIISIYNSPNSSFDIVKRHINEVITVSKRFCQNLIVVGDFNIDLKIKTN</sequence>
<protein>
    <recommendedName>
        <fullName evidence="4">Endonuclease/exonuclease/phosphatase domain-containing protein</fullName>
    </recommendedName>
</protein>
<comment type="caution">
    <text evidence="2">The sequence shown here is derived from an EMBL/GenBank/DDBJ whole genome shotgun (WGS) entry which is preliminary data.</text>
</comment>
<gene>
    <name evidence="2" type="ORF">JBS370_LOCUS26505</name>
    <name evidence="1" type="ORF">ZHD862_LOCUS32234</name>
</gene>
<accession>A0A819P004</accession>
<name>A0A819P004_9BILA</name>
<reference evidence="2" key="1">
    <citation type="submission" date="2021-02" db="EMBL/GenBank/DDBJ databases">
        <authorList>
            <person name="Nowell W R."/>
        </authorList>
    </citation>
    <scope>NUCLEOTIDE SEQUENCE</scope>
</reference>
<evidence type="ECO:0008006" key="4">
    <source>
        <dbReference type="Google" id="ProtNLM"/>
    </source>
</evidence>
<dbReference type="SUPFAM" id="SSF56219">
    <property type="entry name" value="DNase I-like"/>
    <property type="match status" value="1"/>
</dbReference>
<dbReference type="Proteomes" id="UP000663836">
    <property type="component" value="Unassembled WGS sequence"/>
</dbReference>
<dbReference type="EMBL" id="CAJNOT010003434">
    <property type="protein sequence ID" value="CAF1383365.1"/>
    <property type="molecule type" value="Genomic_DNA"/>
</dbReference>
<evidence type="ECO:0000313" key="3">
    <source>
        <dbReference type="Proteomes" id="UP000663836"/>
    </source>
</evidence>
<dbReference type="AlphaFoldDB" id="A0A819P004"/>
<evidence type="ECO:0000313" key="2">
    <source>
        <dbReference type="EMBL" id="CAF4005118.1"/>
    </source>
</evidence>
<dbReference type="InterPro" id="IPR036691">
    <property type="entry name" value="Endo/exonu/phosph_ase_sf"/>
</dbReference>
<dbReference type="Gene3D" id="3.60.10.10">
    <property type="entry name" value="Endonuclease/exonuclease/phosphatase"/>
    <property type="match status" value="1"/>
</dbReference>
<dbReference type="Proteomes" id="UP000663864">
    <property type="component" value="Unassembled WGS sequence"/>
</dbReference>
<dbReference type="EMBL" id="CAJOBD010004698">
    <property type="protein sequence ID" value="CAF4005118.1"/>
    <property type="molecule type" value="Genomic_DNA"/>
</dbReference>
<organism evidence="2 3">
    <name type="scientific">Rotaria sordida</name>
    <dbReference type="NCBI Taxonomy" id="392033"/>
    <lineage>
        <taxon>Eukaryota</taxon>
        <taxon>Metazoa</taxon>
        <taxon>Spiralia</taxon>
        <taxon>Gnathifera</taxon>
        <taxon>Rotifera</taxon>
        <taxon>Eurotatoria</taxon>
        <taxon>Bdelloidea</taxon>
        <taxon>Philodinida</taxon>
        <taxon>Philodinidae</taxon>
        <taxon>Rotaria</taxon>
    </lineage>
</organism>
<proteinExistence type="predicted"/>